<accession>A0A1V4BRX0</accession>
<evidence type="ECO:0000313" key="2">
    <source>
        <dbReference type="Proteomes" id="UP000189835"/>
    </source>
</evidence>
<name>A0A1V4BRX0_MICAE</name>
<dbReference type="Proteomes" id="UP000189835">
    <property type="component" value="Unassembled WGS sequence"/>
</dbReference>
<comment type="caution">
    <text evidence="1">The sequence shown here is derived from an EMBL/GenBank/DDBJ whole genome shotgun (WGS) entry which is preliminary data.</text>
</comment>
<dbReference type="EMBL" id="MVGR01000004">
    <property type="protein sequence ID" value="OPF17121.1"/>
    <property type="molecule type" value="Genomic_DNA"/>
</dbReference>
<reference evidence="1 2" key="1">
    <citation type="submission" date="2017-02" db="EMBL/GenBank/DDBJ databases">
        <title>Genome sequence of Microcystis aeruginosa KW.</title>
        <authorList>
            <person name="Oh H.-M."/>
            <person name="Ahn C.-Y."/>
            <person name="Jeong H."/>
            <person name="Srivastava A."/>
            <person name="Lee H.-G."/>
            <person name="Kang S.-R."/>
        </authorList>
    </citation>
    <scope>NUCLEOTIDE SEQUENCE [LARGE SCALE GENOMIC DNA]</scope>
    <source>
        <strain evidence="1 2">KW</strain>
    </source>
</reference>
<gene>
    <name evidence="1" type="ORF">B1L04_13675</name>
</gene>
<organism evidence="1 2">
    <name type="scientific">Microcystis aeruginosa KW</name>
    <dbReference type="NCBI Taxonomy" id="1960155"/>
    <lineage>
        <taxon>Bacteria</taxon>
        <taxon>Bacillati</taxon>
        <taxon>Cyanobacteriota</taxon>
        <taxon>Cyanophyceae</taxon>
        <taxon>Oscillatoriophycideae</taxon>
        <taxon>Chroococcales</taxon>
        <taxon>Microcystaceae</taxon>
        <taxon>Microcystis</taxon>
    </lineage>
</organism>
<dbReference type="AlphaFoldDB" id="A0A1V4BRX0"/>
<sequence length="82" mass="9374">MSIVCDLERTNQLNLLPDQDLVDLCLHIESYQVTKNPTFLVLTLEFYLNFVTLMNSDAVIFNSPSKFLTVYDLSSLWVEPSG</sequence>
<protein>
    <submittedName>
        <fullName evidence="1">Uncharacterized protein</fullName>
    </submittedName>
</protein>
<proteinExistence type="predicted"/>
<evidence type="ECO:0000313" key="1">
    <source>
        <dbReference type="EMBL" id="OPF17121.1"/>
    </source>
</evidence>